<name>L1K153_GUITC</name>
<evidence type="ECO:0000313" key="3">
    <source>
        <dbReference type="EMBL" id="EKX54312.1"/>
    </source>
</evidence>
<feature type="domain" description="Cyclic nucleotide-binding" evidence="2">
    <location>
        <begin position="46"/>
        <end position="155"/>
    </location>
</feature>
<gene>
    <name evidence="3" type="ORF">GUITHDRAFT_99789</name>
</gene>
<evidence type="ECO:0000313" key="4">
    <source>
        <dbReference type="EnsemblProtists" id="EKX54312"/>
    </source>
</evidence>
<dbReference type="InterPro" id="IPR000595">
    <property type="entry name" value="cNMP-bd_dom"/>
</dbReference>
<reference evidence="3 5" key="1">
    <citation type="journal article" date="2012" name="Nature">
        <title>Algal genomes reveal evolutionary mosaicism and the fate of nucleomorphs.</title>
        <authorList>
            <consortium name="DOE Joint Genome Institute"/>
            <person name="Curtis B.A."/>
            <person name="Tanifuji G."/>
            <person name="Burki F."/>
            <person name="Gruber A."/>
            <person name="Irimia M."/>
            <person name="Maruyama S."/>
            <person name="Arias M.C."/>
            <person name="Ball S.G."/>
            <person name="Gile G.H."/>
            <person name="Hirakawa Y."/>
            <person name="Hopkins J.F."/>
            <person name="Kuo A."/>
            <person name="Rensing S.A."/>
            <person name="Schmutz J."/>
            <person name="Symeonidi A."/>
            <person name="Elias M."/>
            <person name="Eveleigh R.J."/>
            <person name="Herman E.K."/>
            <person name="Klute M.J."/>
            <person name="Nakayama T."/>
            <person name="Obornik M."/>
            <person name="Reyes-Prieto A."/>
            <person name="Armbrust E.V."/>
            <person name="Aves S.J."/>
            <person name="Beiko R.G."/>
            <person name="Coutinho P."/>
            <person name="Dacks J.B."/>
            <person name="Durnford D.G."/>
            <person name="Fast N.M."/>
            <person name="Green B.R."/>
            <person name="Grisdale C.J."/>
            <person name="Hempel F."/>
            <person name="Henrissat B."/>
            <person name="Hoppner M.P."/>
            <person name="Ishida K."/>
            <person name="Kim E."/>
            <person name="Koreny L."/>
            <person name="Kroth P.G."/>
            <person name="Liu Y."/>
            <person name="Malik S.B."/>
            <person name="Maier U.G."/>
            <person name="McRose D."/>
            <person name="Mock T."/>
            <person name="Neilson J.A."/>
            <person name="Onodera N.T."/>
            <person name="Poole A.M."/>
            <person name="Pritham E.J."/>
            <person name="Richards T.A."/>
            <person name="Rocap G."/>
            <person name="Roy S.W."/>
            <person name="Sarai C."/>
            <person name="Schaack S."/>
            <person name="Shirato S."/>
            <person name="Slamovits C.H."/>
            <person name="Spencer D.F."/>
            <person name="Suzuki S."/>
            <person name="Worden A.Z."/>
            <person name="Zauner S."/>
            <person name="Barry K."/>
            <person name="Bell C."/>
            <person name="Bharti A.K."/>
            <person name="Crow J.A."/>
            <person name="Grimwood J."/>
            <person name="Kramer R."/>
            <person name="Lindquist E."/>
            <person name="Lucas S."/>
            <person name="Salamov A."/>
            <person name="McFadden G.I."/>
            <person name="Lane C.E."/>
            <person name="Keeling P.J."/>
            <person name="Gray M.W."/>
            <person name="Grigoriev I.V."/>
            <person name="Archibald J.M."/>
        </authorList>
    </citation>
    <scope>NUCLEOTIDE SEQUENCE</scope>
    <source>
        <strain evidence="3 5">CCMP2712</strain>
    </source>
</reference>
<dbReference type="InterPro" id="IPR018490">
    <property type="entry name" value="cNMP-bd_dom_sf"/>
</dbReference>
<dbReference type="SUPFAM" id="SSF51206">
    <property type="entry name" value="cAMP-binding domain-like"/>
    <property type="match status" value="1"/>
</dbReference>
<dbReference type="HOGENOM" id="CLU_355828_0_0_1"/>
<evidence type="ECO:0000259" key="2">
    <source>
        <dbReference type="PROSITE" id="PS50042"/>
    </source>
</evidence>
<proteinExistence type="predicted"/>
<organism evidence="3">
    <name type="scientific">Guillardia theta (strain CCMP2712)</name>
    <name type="common">Cryptophyte</name>
    <dbReference type="NCBI Taxonomy" id="905079"/>
    <lineage>
        <taxon>Eukaryota</taxon>
        <taxon>Cryptophyceae</taxon>
        <taxon>Pyrenomonadales</taxon>
        <taxon>Geminigeraceae</taxon>
        <taxon>Guillardia</taxon>
    </lineage>
</organism>
<dbReference type="KEGG" id="gtt:GUITHDRAFT_99789"/>
<reference evidence="4" key="3">
    <citation type="submission" date="2015-06" db="UniProtKB">
        <authorList>
            <consortium name="EnsemblProtists"/>
        </authorList>
    </citation>
    <scope>IDENTIFICATION</scope>
</reference>
<dbReference type="PaxDb" id="55529-EKX54312"/>
<dbReference type="AlphaFoldDB" id="L1K153"/>
<evidence type="ECO:0000313" key="5">
    <source>
        <dbReference type="Proteomes" id="UP000011087"/>
    </source>
</evidence>
<dbReference type="EnsemblProtists" id="EKX54312">
    <property type="protein sequence ID" value="EKX54312"/>
    <property type="gene ID" value="GUITHDRAFT_99789"/>
</dbReference>
<accession>L1K153</accession>
<dbReference type="Gene3D" id="2.60.120.10">
    <property type="entry name" value="Jelly Rolls"/>
    <property type="match status" value="1"/>
</dbReference>
<dbReference type="Pfam" id="PF00027">
    <property type="entry name" value="cNMP_binding"/>
    <property type="match status" value="1"/>
</dbReference>
<sequence>MSLSLHSFASVSHLLEQQSESASDNFLQVWRNCVKTGATNARNPSCLSLLSESEAETLSHLGRPLTYQRGHVLFRHDQDSTYIGVVIAGRFRVSHTQPQLRNVVPDFLEMGDTVGEYTFALDGQIAGGKREATVVAEVDESCVFAIDYKKFATYIDDLPRPRNESLRAEIALLLIPHLYPEMKRQHFRRTRSSVSDISSSLVSTPGRSGNRSRVSPVTILNLDSVAECSWIGKRKHQEASVAANALLANDVQVPQVAFFNNGEISSWYFGNFNSLMRRSRERMASWQLLEELTKKSTTSDRRDGAIALLVCCKNGKDPCTESVQCRFLDKKRLEMILSGAKSNQFTGYIVKFQRENHSSHREYILQCLWSQHSFSVEWVKESDLECFTQVHIPSHFNRSSSKRLQSKMRIKYHKFIPGSLSLFGDHLITANKFKTSATDTSSQKQEPPPLEEEDVVVDSEIIDLKTRELLKSACQKIAATVMENANESSTARAKAELDANQYGRNQVSDFISLETMTCFFKISKMGKPVLLHCSAAMSHPETTTAIPESAKNELMDPKFETFRYFAALGSDQVRLSGMGERAFLLDFTEFLALLTQIGLLYRYTSVTDASSSFKQVCMTSSVEDGQLDYAKYCACMRILSSKLRLDKDEAQEVARDDRSERNVARMSSEVSNISSIKEESSFKEEGQELQVGLQQVKKSQKVHRKRMGRILASAIIAANETEEFEKRVADREEKYQMRIAEYRKKIQQKAAADRKAVEQKLERAQHKAEEKHRMAEMKANETWERVHEK</sequence>
<protein>
    <recommendedName>
        <fullName evidence="2">Cyclic nucleotide-binding domain-containing protein</fullName>
    </recommendedName>
</protein>
<keyword evidence="5" id="KW-1185">Reference proteome</keyword>
<dbReference type="Proteomes" id="UP000011087">
    <property type="component" value="Unassembled WGS sequence"/>
</dbReference>
<dbReference type="EMBL" id="JH992967">
    <property type="protein sequence ID" value="EKX54312.1"/>
    <property type="molecule type" value="Genomic_DNA"/>
</dbReference>
<feature type="region of interest" description="Disordered" evidence="1">
    <location>
        <begin position="764"/>
        <end position="789"/>
    </location>
</feature>
<dbReference type="SMART" id="SM00100">
    <property type="entry name" value="cNMP"/>
    <property type="match status" value="1"/>
</dbReference>
<evidence type="ECO:0000256" key="1">
    <source>
        <dbReference type="SAM" id="MobiDB-lite"/>
    </source>
</evidence>
<dbReference type="InterPro" id="IPR014710">
    <property type="entry name" value="RmlC-like_jellyroll"/>
</dbReference>
<reference evidence="5" key="2">
    <citation type="submission" date="2012-11" db="EMBL/GenBank/DDBJ databases">
        <authorList>
            <person name="Kuo A."/>
            <person name="Curtis B.A."/>
            <person name="Tanifuji G."/>
            <person name="Burki F."/>
            <person name="Gruber A."/>
            <person name="Irimia M."/>
            <person name="Maruyama S."/>
            <person name="Arias M.C."/>
            <person name="Ball S.G."/>
            <person name="Gile G.H."/>
            <person name="Hirakawa Y."/>
            <person name="Hopkins J.F."/>
            <person name="Rensing S.A."/>
            <person name="Schmutz J."/>
            <person name="Symeonidi A."/>
            <person name="Elias M."/>
            <person name="Eveleigh R.J."/>
            <person name="Herman E.K."/>
            <person name="Klute M.J."/>
            <person name="Nakayama T."/>
            <person name="Obornik M."/>
            <person name="Reyes-Prieto A."/>
            <person name="Armbrust E.V."/>
            <person name="Aves S.J."/>
            <person name="Beiko R.G."/>
            <person name="Coutinho P."/>
            <person name="Dacks J.B."/>
            <person name="Durnford D.G."/>
            <person name="Fast N.M."/>
            <person name="Green B.R."/>
            <person name="Grisdale C."/>
            <person name="Hempe F."/>
            <person name="Henrissat B."/>
            <person name="Hoppner M.P."/>
            <person name="Ishida K.-I."/>
            <person name="Kim E."/>
            <person name="Koreny L."/>
            <person name="Kroth P.G."/>
            <person name="Liu Y."/>
            <person name="Malik S.-B."/>
            <person name="Maier U.G."/>
            <person name="McRose D."/>
            <person name="Mock T."/>
            <person name="Neilson J.A."/>
            <person name="Onodera N.T."/>
            <person name="Poole A.M."/>
            <person name="Pritham E.J."/>
            <person name="Richards T.A."/>
            <person name="Rocap G."/>
            <person name="Roy S.W."/>
            <person name="Sarai C."/>
            <person name="Schaack S."/>
            <person name="Shirato S."/>
            <person name="Slamovits C.H."/>
            <person name="Spencer D.F."/>
            <person name="Suzuki S."/>
            <person name="Worden A.Z."/>
            <person name="Zauner S."/>
            <person name="Barry K."/>
            <person name="Bell C."/>
            <person name="Bharti A.K."/>
            <person name="Crow J.A."/>
            <person name="Grimwood J."/>
            <person name="Kramer R."/>
            <person name="Lindquist E."/>
            <person name="Lucas S."/>
            <person name="Salamov A."/>
            <person name="McFadden G.I."/>
            <person name="Lane C.E."/>
            <person name="Keeling P.J."/>
            <person name="Gray M.W."/>
            <person name="Grigoriev I.V."/>
            <person name="Archibald J.M."/>
        </authorList>
    </citation>
    <scope>NUCLEOTIDE SEQUENCE</scope>
    <source>
        <strain evidence="5">CCMP2712</strain>
    </source>
</reference>
<dbReference type="PROSITE" id="PS50042">
    <property type="entry name" value="CNMP_BINDING_3"/>
    <property type="match status" value="1"/>
</dbReference>
<dbReference type="GeneID" id="17311367"/>
<dbReference type="RefSeq" id="XP_005841292.1">
    <property type="nucleotide sequence ID" value="XM_005841235.1"/>
</dbReference>
<dbReference type="CDD" id="cd00038">
    <property type="entry name" value="CAP_ED"/>
    <property type="match status" value="1"/>
</dbReference>